<dbReference type="GO" id="GO:0070086">
    <property type="term" value="P:ubiquitin-dependent endocytosis"/>
    <property type="evidence" value="ECO:0007669"/>
    <property type="project" value="TreeGrafter"/>
</dbReference>
<feature type="compositionally biased region" description="Low complexity" evidence="1">
    <location>
        <begin position="195"/>
        <end position="228"/>
    </location>
</feature>
<name>A0A165SNN2_9APHY</name>
<dbReference type="InterPro" id="IPR011022">
    <property type="entry name" value="Arrestin_C-like"/>
</dbReference>
<dbReference type="AlphaFoldDB" id="A0A165SNN2"/>
<feature type="region of interest" description="Disordered" evidence="1">
    <location>
        <begin position="193"/>
        <end position="362"/>
    </location>
</feature>
<proteinExistence type="predicted"/>
<dbReference type="STRING" id="1314783.A0A165SNN2"/>
<dbReference type="Gene3D" id="2.60.40.640">
    <property type="match status" value="2"/>
</dbReference>
<reference evidence="3 4" key="1">
    <citation type="journal article" date="2016" name="Mol. Biol. Evol.">
        <title>Comparative Genomics of Early-Diverging Mushroom-Forming Fungi Provides Insights into the Origins of Lignocellulose Decay Capabilities.</title>
        <authorList>
            <person name="Nagy L.G."/>
            <person name="Riley R."/>
            <person name="Tritt A."/>
            <person name="Adam C."/>
            <person name="Daum C."/>
            <person name="Floudas D."/>
            <person name="Sun H."/>
            <person name="Yadav J.S."/>
            <person name="Pangilinan J."/>
            <person name="Larsson K.H."/>
            <person name="Matsuura K."/>
            <person name="Barry K."/>
            <person name="Labutti K."/>
            <person name="Kuo R."/>
            <person name="Ohm R.A."/>
            <person name="Bhattacharya S.S."/>
            <person name="Shirouzu T."/>
            <person name="Yoshinaga Y."/>
            <person name="Martin F.M."/>
            <person name="Grigoriev I.V."/>
            <person name="Hibbett D.S."/>
        </authorList>
    </citation>
    <scope>NUCLEOTIDE SEQUENCE [LARGE SCALE GENOMIC DNA]</scope>
    <source>
        <strain evidence="3 4">L-15889</strain>
    </source>
</reference>
<dbReference type="EMBL" id="KV429041">
    <property type="protein sequence ID" value="KZT72264.1"/>
    <property type="molecule type" value="Genomic_DNA"/>
</dbReference>
<organism evidence="3 4">
    <name type="scientific">Daedalea quercina L-15889</name>
    <dbReference type="NCBI Taxonomy" id="1314783"/>
    <lineage>
        <taxon>Eukaryota</taxon>
        <taxon>Fungi</taxon>
        <taxon>Dikarya</taxon>
        <taxon>Basidiomycota</taxon>
        <taxon>Agaricomycotina</taxon>
        <taxon>Agaricomycetes</taxon>
        <taxon>Polyporales</taxon>
        <taxon>Fomitopsis</taxon>
    </lineage>
</organism>
<evidence type="ECO:0000256" key="1">
    <source>
        <dbReference type="SAM" id="MobiDB-lite"/>
    </source>
</evidence>
<feature type="region of interest" description="Disordered" evidence="1">
    <location>
        <begin position="117"/>
        <end position="174"/>
    </location>
</feature>
<feature type="compositionally biased region" description="Polar residues" evidence="1">
    <location>
        <begin position="321"/>
        <end position="330"/>
    </location>
</feature>
<dbReference type="OrthoDB" id="2238745at2759"/>
<dbReference type="PANTHER" id="PTHR11188:SF17">
    <property type="entry name" value="FI21816P1"/>
    <property type="match status" value="1"/>
</dbReference>
<dbReference type="GO" id="GO:0030674">
    <property type="term" value="F:protein-macromolecule adaptor activity"/>
    <property type="evidence" value="ECO:0007669"/>
    <property type="project" value="TreeGrafter"/>
</dbReference>
<feature type="compositionally biased region" description="Low complexity" evidence="1">
    <location>
        <begin position="309"/>
        <end position="320"/>
    </location>
</feature>
<dbReference type="PANTHER" id="PTHR11188">
    <property type="entry name" value="ARRESTIN DOMAIN CONTAINING PROTEIN"/>
    <property type="match status" value="1"/>
</dbReference>
<dbReference type="InterPro" id="IPR014752">
    <property type="entry name" value="Arrestin-like_C"/>
</dbReference>
<keyword evidence="4" id="KW-1185">Reference proteome</keyword>
<feature type="compositionally biased region" description="Basic and acidic residues" evidence="1">
    <location>
        <begin position="127"/>
        <end position="158"/>
    </location>
</feature>
<feature type="compositionally biased region" description="Basic and acidic residues" evidence="1">
    <location>
        <begin position="248"/>
        <end position="260"/>
    </location>
</feature>
<dbReference type="Proteomes" id="UP000076727">
    <property type="component" value="Unassembled WGS sequence"/>
</dbReference>
<accession>A0A165SNN2</accession>
<gene>
    <name evidence="3" type="ORF">DAEQUDRAFT_664375</name>
</gene>
<dbReference type="SUPFAM" id="SSF81296">
    <property type="entry name" value="E set domains"/>
    <property type="match status" value="1"/>
</dbReference>
<dbReference type="InterPro" id="IPR050357">
    <property type="entry name" value="Arrestin_domain-protein"/>
</dbReference>
<feature type="region of interest" description="Disordered" evidence="1">
    <location>
        <begin position="382"/>
        <end position="405"/>
    </location>
</feature>
<feature type="compositionally biased region" description="Low complexity" evidence="1">
    <location>
        <begin position="264"/>
        <end position="285"/>
    </location>
</feature>
<sequence length="725" mass="80326">MPAPTKQLQKNALDIRLAESVVFLRAGDATGRPRNMQADAPPGMLRGLLTLTLIKPTKISSIEIELVGKTSTAWPEGVGARRIEVTEEHEIYAQSYILFRAGSETPYRNSRRTLSVGPGIVLDHDDDDRSFSSSEDMHSAAHRTPSDERRGRERRRDPGPPPALLNTALASRRNMSVDQTHFQRDYIAHYDNGLSPTATASPPYTPTVDSGSTHTLSSTTLSPSTSISHRMNTVDEVPIQEAASSTDDSGRNRSEPDTERSSIASVRLPSPRPRLGGSSASSLRLTPASRPHSARPSLEDERPEFLVGSSHSPLSTPPSSATGTQRSFSHSVDHRGHRRDGSSDPRDHAPAEDGRGRKHKRFSLTNVSNALLDVVMDRVHSRSRSSLADGHAGDATPPRGRTRERTIHEDVFDDDDGGTPVRDRERSTLGRVSEVLGFDGEDGKEWGDGWKEFKKGTYTWPISFAIPASSPPTLHCDLGHVTWKLKAFAHRPGTFTTKMSASQEITVVTCPSEDDLEETDSIIVERQWDTQMQYLITISGRSFPVGGSMMVNITFMPWTKMKVYRVSILIEERVDYWTDFKRIARTDPLTRIALMSLKHPQKDGPHILPLDSDDAQAFIHSPFADLVPPGEDVGEYASSLMGPGPWRIQKELQLPDACNVLHFTNRNRRSNIFISHMLKIIFRVERGDDEAVDAQTGKRKMFDIVVQTPIHILSVGLSSVPLSRC</sequence>
<dbReference type="GO" id="GO:0005886">
    <property type="term" value="C:plasma membrane"/>
    <property type="evidence" value="ECO:0007669"/>
    <property type="project" value="TreeGrafter"/>
</dbReference>
<dbReference type="SMART" id="SM01017">
    <property type="entry name" value="Arrestin_C"/>
    <property type="match status" value="1"/>
</dbReference>
<dbReference type="GO" id="GO:0031625">
    <property type="term" value="F:ubiquitin protein ligase binding"/>
    <property type="evidence" value="ECO:0007669"/>
    <property type="project" value="TreeGrafter"/>
</dbReference>
<protein>
    <recommendedName>
        <fullName evidence="2">Arrestin C-terminal-like domain-containing protein</fullName>
    </recommendedName>
</protein>
<dbReference type="GO" id="GO:0005829">
    <property type="term" value="C:cytosol"/>
    <property type="evidence" value="ECO:0007669"/>
    <property type="project" value="TreeGrafter"/>
</dbReference>
<feature type="compositionally biased region" description="Basic and acidic residues" evidence="1">
    <location>
        <begin position="331"/>
        <end position="355"/>
    </location>
</feature>
<dbReference type="InterPro" id="IPR014756">
    <property type="entry name" value="Ig_E-set"/>
</dbReference>
<dbReference type="Pfam" id="PF02752">
    <property type="entry name" value="Arrestin_C"/>
    <property type="match status" value="1"/>
</dbReference>
<dbReference type="Pfam" id="PF00339">
    <property type="entry name" value="Arrestin_N"/>
    <property type="match status" value="1"/>
</dbReference>
<evidence type="ECO:0000259" key="2">
    <source>
        <dbReference type="SMART" id="SM01017"/>
    </source>
</evidence>
<evidence type="ECO:0000313" key="4">
    <source>
        <dbReference type="Proteomes" id="UP000076727"/>
    </source>
</evidence>
<evidence type="ECO:0000313" key="3">
    <source>
        <dbReference type="EMBL" id="KZT72264.1"/>
    </source>
</evidence>
<feature type="domain" description="Arrestin C-terminal-like" evidence="2">
    <location>
        <begin position="528"/>
        <end position="717"/>
    </location>
</feature>
<dbReference type="InterPro" id="IPR011021">
    <property type="entry name" value="Arrestin-like_N"/>
</dbReference>